<evidence type="ECO:0000313" key="3">
    <source>
        <dbReference type="Proteomes" id="UP000003558"/>
    </source>
</evidence>
<protein>
    <submittedName>
        <fullName evidence="2">Uncharacterized protein</fullName>
    </submittedName>
</protein>
<feature type="chain" id="PRO_5003394579" evidence="1">
    <location>
        <begin position="29"/>
        <end position="91"/>
    </location>
</feature>
<dbReference type="eggNOG" id="COG5479">
    <property type="taxonomic scope" value="Bacteria"/>
</dbReference>
<accession>F9VVQ6</accession>
<evidence type="ECO:0000313" key="2">
    <source>
        <dbReference type="EMBL" id="GAA12685.1"/>
    </source>
</evidence>
<sequence length="91" mass="9376">MRYPRPKHSIALAAIAAAVVASPFAVIASTSGPQAGDTRLVDNKQKISNTEIEQVPMRELPAAILDVASSGLAAAGVTLPEIDPDAFPSPI</sequence>
<comment type="caution">
    <text evidence="2">The sequence shown here is derived from an EMBL/GenBank/DDBJ whole genome shotgun (WGS) entry which is preliminary data.</text>
</comment>
<evidence type="ECO:0000256" key="1">
    <source>
        <dbReference type="SAM" id="SignalP"/>
    </source>
</evidence>
<dbReference type="EMBL" id="BACI01000056">
    <property type="protein sequence ID" value="GAA12685.1"/>
    <property type="molecule type" value="Genomic_DNA"/>
</dbReference>
<dbReference type="Proteomes" id="UP000003558">
    <property type="component" value="Unassembled WGS sequence"/>
</dbReference>
<feature type="signal peptide" evidence="1">
    <location>
        <begin position="1"/>
        <end position="28"/>
    </location>
</feature>
<keyword evidence="1" id="KW-0732">Signal</keyword>
<proteinExistence type="predicted"/>
<name>F9VVQ6_9ACTN</name>
<organism evidence="2 3">
    <name type="scientific">Gordonia alkanivorans NBRC 16433</name>
    <dbReference type="NCBI Taxonomy" id="1027371"/>
    <lineage>
        <taxon>Bacteria</taxon>
        <taxon>Bacillati</taxon>
        <taxon>Actinomycetota</taxon>
        <taxon>Actinomycetes</taxon>
        <taxon>Mycobacteriales</taxon>
        <taxon>Gordoniaceae</taxon>
        <taxon>Gordonia</taxon>
    </lineage>
</organism>
<gene>
    <name evidence="2" type="ORF">GOALK_056_01180</name>
</gene>
<reference evidence="2 3" key="1">
    <citation type="submission" date="2011-05" db="EMBL/GenBank/DDBJ databases">
        <title>Whole genome shotgun sequence of Gordonia alkanivorans NBRC 16433.</title>
        <authorList>
            <person name="Hosoyama A."/>
            <person name="Nakamura S."/>
            <person name="Takarada H."/>
            <person name="Tsuchikane K."/>
            <person name="Yamazaki S."/>
            <person name="Fujita N."/>
        </authorList>
    </citation>
    <scope>NUCLEOTIDE SEQUENCE [LARGE SCALE GENOMIC DNA]</scope>
    <source>
        <strain evidence="2 3">NBRC 16433</strain>
    </source>
</reference>
<dbReference type="AlphaFoldDB" id="F9VVQ6"/>